<proteinExistence type="predicted"/>
<accession>A0ACB9Z0D0</accession>
<gene>
    <name evidence="1" type="ORF">F4820DRAFT_329324</name>
</gene>
<protein>
    <submittedName>
        <fullName evidence="1">Uncharacterized protein</fullName>
    </submittedName>
</protein>
<dbReference type="EMBL" id="MU393483">
    <property type="protein sequence ID" value="KAI4864673.1"/>
    <property type="molecule type" value="Genomic_DNA"/>
</dbReference>
<evidence type="ECO:0000313" key="1">
    <source>
        <dbReference type="EMBL" id="KAI4864673.1"/>
    </source>
</evidence>
<reference evidence="1 2" key="1">
    <citation type="journal article" date="2022" name="New Phytol.">
        <title>Ecological generalism drives hyperdiversity of secondary metabolite gene clusters in xylarialean endophytes.</title>
        <authorList>
            <person name="Franco M.E.E."/>
            <person name="Wisecaver J.H."/>
            <person name="Arnold A.E."/>
            <person name="Ju Y.M."/>
            <person name="Slot J.C."/>
            <person name="Ahrendt S."/>
            <person name="Moore L.P."/>
            <person name="Eastman K.E."/>
            <person name="Scott K."/>
            <person name="Konkel Z."/>
            <person name="Mondo S.J."/>
            <person name="Kuo A."/>
            <person name="Hayes R.D."/>
            <person name="Haridas S."/>
            <person name="Andreopoulos B."/>
            <person name="Riley R."/>
            <person name="LaButti K."/>
            <person name="Pangilinan J."/>
            <person name="Lipzen A."/>
            <person name="Amirebrahimi M."/>
            <person name="Yan J."/>
            <person name="Adam C."/>
            <person name="Keymanesh K."/>
            <person name="Ng V."/>
            <person name="Louie K."/>
            <person name="Northen T."/>
            <person name="Drula E."/>
            <person name="Henrissat B."/>
            <person name="Hsieh H.M."/>
            <person name="Youens-Clark K."/>
            <person name="Lutzoni F."/>
            <person name="Miadlikowska J."/>
            <person name="Eastwood D.C."/>
            <person name="Hamelin R.C."/>
            <person name="Grigoriev I.V."/>
            <person name="U'Ren J.M."/>
        </authorList>
    </citation>
    <scope>NUCLEOTIDE SEQUENCE [LARGE SCALE GENOMIC DNA]</scope>
    <source>
        <strain evidence="1 2">CBS 119005</strain>
    </source>
</reference>
<sequence>MAPPTLDAQVNAVSAAAQNFVDLYYEALSRPRPRASPSSLAPFYASSSPRLAGAGVSPDISINGRVCASVAEFESLLETQGSPAAYEVRSFDAQPVNAVFGAGARGPDGRAAETTASAEKGDLVSFALQVSGVVRLGRGQHVSRENGEGGGGGGGGALPGTNGGGGAVAPAAPGAGGNVFGPGKKEEDAGPVEKQFNEAFLLVPHWEAWAVKNPPRNMRKWVIVSQNYRTL</sequence>
<name>A0ACB9Z0D0_9PEZI</name>
<evidence type="ECO:0000313" key="2">
    <source>
        <dbReference type="Proteomes" id="UP001497700"/>
    </source>
</evidence>
<keyword evidence="2" id="KW-1185">Reference proteome</keyword>
<organism evidence="1 2">
    <name type="scientific">Hypoxylon rubiginosum</name>
    <dbReference type="NCBI Taxonomy" id="110542"/>
    <lineage>
        <taxon>Eukaryota</taxon>
        <taxon>Fungi</taxon>
        <taxon>Dikarya</taxon>
        <taxon>Ascomycota</taxon>
        <taxon>Pezizomycotina</taxon>
        <taxon>Sordariomycetes</taxon>
        <taxon>Xylariomycetidae</taxon>
        <taxon>Xylariales</taxon>
        <taxon>Hypoxylaceae</taxon>
        <taxon>Hypoxylon</taxon>
    </lineage>
</organism>
<comment type="caution">
    <text evidence="1">The sequence shown here is derived from an EMBL/GenBank/DDBJ whole genome shotgun (WGS) entry which is preliminary data.</text>
</comment>
<dbReference type="Proteomes" id="UP001497700">
    <property type="component" value="Unassembled WGS sequence"/>
</dbReference>